<dbReference type="InterPro" id="IPR036770">
    <property type="entry name" value="Ankyrin_rpt-contain_sf"/>
</dbReference>
<sequence length="202" mass="21990">MRALLKKDGKLASDWQPIMDACFAGQAAAVALLLKYGADPNVKSKSAHQYRPLHRTVEYKKTLPKHEGHGKVLDLLLKAGADPMMRGSYWCISAVTVSATGDCRQYLPALVKAAPGPLDIFHACVLGETARVKTLLKKDRLLASTPDTGSRIWTSEEGWFPLHYCARSHVGDDDTKKGRALAQITQLLLDHGADPTGCVDQA</sequence>
<protein>
    <submittedName>
        <fullName evidence="3">Uncharacterized protein</fullName>
    </submittedName>
</protein>
<dbReference type="EMBL" id="UINC01043005">
    <property type="protein sequence ID" value="SVB46401.1"/>
    <property type="molecule type" value="Genomic_DNA"/>
</dbReference>
<dbReference type="PANTHER" id="PTHR24180">
    <property type="entry name" value="CYCLIN-DEPENDENT KINASE INHIBITOR 2C-RELATED"/>
    <property type="match status" value="1"/>
</dbReference>
<dbReference type="PROSITE" id="PS50088">
    <property type="entry name" value="ANK_REPEAT"/>
    <property type="match status" value="1"/>
</dbReference>
<dbReference type="SMART" id="SM00248">
    <property type="entry name" value="ANK"/>
    <property type="match status" value="3"/>
</dbReference>
<dbReference type="Pfam" id="PF00023">
    <property type="entry name" value="Ank"/>
    <property type="match status" value="2"/>
</dbReference>
<keyword evidence="2" id="KW-0040">ANK repeat</keyword>
<feature type="non-terminal residue" evidence="3">
    <location>
        <position position="202"/>
    </location>
</feature>
<keyword evidence="1" id="KW-0677">Repeat</keyword>
<dbReference type="PANTHER" id="PTHR24180:SF45">
    <property type="entry name" value="POLY [ADP-RIBOSE] POLYMERASE TANKYRASE"/>
    <property type="match status" value="1"/>
</dbReference>
<evidence type="ECO:0000256" key="2">
    <source>
        <dbReference type="ARBA" id="ARBA00023043"/>
    </source>
</evidence>
<dbReference type="InterPro" id="IPR051637">
    <property type="entry name" value="Ank_repeat_dom-contain_49"/>
</dbReference>
<dbReference type="Gene3D" id="1.25.40.20">
    <property type="entry name" value="Ankyrin repeat-containing domain"/>
    <property type="match status" value="1"/>
</dbReference>
<proteinExistence type="predicted"/>
<accession>A0A382E8V2</accession>
<evidence type="ECO:0000256" key="1">
    <source>
        <dbReference type="ARBA" id="ARBA00022737"/>
    </source>
</evidence>
<dbReference type="SUPFAM" id="SSF48403">
    <property type="entry name" value="Ankyrin repeat"/>
    <property type="match status" value="1"/>
</dbReference>
<gene>
    <name evidence="3" type="ORF">METZ01_LOCUS199255</name>
</gene>
<dbReference type="InterPro" id="IPR002110">
    <property type="entry name" value="Ankyrin_rpt"/>
</dbReference>
<dbReference type="AlphaFoldDB" id="A0A382E8V2"/>
<name>A0A382E8V2_9ZZZZ</name>
<reference evidence="3" key="1">
    <citation type="submission" date="2018-05" db="EMBL/GenBank/DDBJ databases">
        <authorList>
            <person name="Lanie J.A."/>
            <person name="Ng W.-L."/>
            <person name="Kazmierczak K.M."/>
            <person name="Andrzejewski T.M."/>
            <person name="Davidsen T.M."/>
            <person name="Wayne K.J."/>
            <person name="Tettelin H."/>
            <person name="Glass J.I."/>
            <person name="Rusch D."/>
            <person name="Podicherti R."/>
            <person name="Tsui H.-C.T."/>
            <person name="Winkler M.E."/>
        </authorList>
    </citation>
    <scope>NUCLEOTIDE SEQUENCE</scope>
</reference>
<organism evidence="3">
    <name type="scientific">marine metagenome</name>
    <dbReference type="NCBI Taxonomy" id="408172"/>
    <lineage>
        <taxon>unclassified sequences</taxon>
        <taxon>metagenomes</taxon>
        <taxon>ecological metagenomes</taxon>
    </lineage>
</organism>
<evidence type="ECO:0000313" key="3">
    <source>
        <dbReference type="EMBL" id="SVB46401.1"/>
    </source>
</evidence>